<dbReference type="PANTHER" id="PTHR33692:SF1">
    <property type="entry name" value="RIBOSOME MATURATION FACTOR RIMM"/>
    <property type="match status" value="1"/>
</dbReference>
<dbReference type="SUPFAM" id="SSF50346">
    <property type="entry name" value="PRC-barrel domain"/>
    <property type="match status" value="1"/>
</dbReference>
<evidence type="ECO:0000256" key="2">
    <source>
        <dbReference type="ARBA" id="ARBA00022517"/>
    </source>
</evidence>
<comment type="domain">
    <text evidence="5">The PRC barrel domain binds ribosomal protein uS19.</text>
</comment>
<keyword evidence="4 5" id="KW-0143">Chaperone</keyword>
<dbReference type="GO" id="GO:0043022">
    <property type="term" value="F:ribosome binding"/>
    <property type="evidence" value="ECO:0007669"/>
    <property type="project" value="InterPro"/>
</dbReference>
<comment type="subcellular location">
    <subcellularLocation>
        <location evidence="5">Cytoplasm</location>
    </subcellularLocation>
</comment>
<dbReference type="STRING" id="1592317.DPF_2704"/>
<organism evidence="8 9">
    <name type="scientific">Desulfoplanes formicivorans</name>
    <dbReference type="NCBI Taxonomy" id="1592317"/>
    <lineage>
        <taxon>Bacteria</taxon>
        <taxon>Pseudomonadati</taxon>
        <taxon>Thermodesulfobacteriota</taxon>
        <taxon>Desulfovibrionia</taxon>
        <taxon>Desulfovibrionales</taxon>
        <taxon>Desulfoplanaceae</taxon>
        <taxon>Desulfoplanes</taxon>
    </lineage>
</organism>
<dbReference type="GO" id="GO:0005840">
    <property type="term" value="C:ribosome"/>
    <property type="evidence" value="ECO:0007669"/>
    <property type="project" value="InterPro"/>
</dbReference>
<evidence type="ECO:0000256" key="5">
    <source>
        <dbReference type="HAMAP-Rule" id="MF_00014"/>
    </source>
</evidence>
<evidence type="ECO:0000256" key="3">
    <source>
        <dbReference type="ARBA" id="ARBA00022552"/>
    </source>
</evidence>
<dbReference type="GO" id="GO:0005737">
    <property type="term" value="C:cytoplasm"/>
    <property type="evidence" value="ECO:0007669"/>
    <property type="project" value="UniProtKB-SubCell"/>
</dbReference>
<comment type="function">
    <text evidence="5">An accessory protein needed during the final step in the assembly of 30S ribosomal subunit, possibly for assembly of the head region. Essential for efficient processing of 16S rRNA. May be needed both before and after RbfA during the maturation of 16S rRNA. It has affinity for free ribosomal 30S subunits but not for 70S ribosomes.</text>
</comment>
<keyword evidence="3 5" id="KW-0698">rRNA processing</keyword>
<dbReference type="GO" id="GO:0042274">
    <property type="term" value="P:ribosomal small subunit biogenesis"/>
    <property type="evidence" value="ECO:0007669"/>
    <property type="project" value="UniProtKB-UniRule"/>
</dbReference>
<comment type="caution">
    <text evidence="8">The sequence shown here is derived from an EMBL/GenBank/DDBJ whole genome shotgun (WGS) entry which is preliminary data.</text>
</comment>
<dbReference type="Gene3D" id="2.30.30.240">
    <property type="entry name" value="PRC-barrel domain"/>
    <property type="match status" value="1"/>
</dbReference>
<dbReference type="EMBL" id="BDFE01000022">
    <property type="protein sequence ID" value="GAU09968.1"/>
    <property type="molecule type" value="Genomic_DNA"/>
</dbReference>
<dbReference type="InterPro" id="IPR011961">
    <property type="entry name" value="RimM"/>
</dbReference>
<feature type="domain" description="RimM N-terminal" evidence="6">
    <location>
        <begin position="9"/>
        <end position="90"/>
    </location>
</feature>
<keyword evidence="9" id="KW-1185">Reference proteome</keyword>
<proteinExistence type="inferred from homology"/>
<keyword evidence="1 5" id="KW-0963">Cytoplasm</keyword>
<dbReference type="InterPro" id="IPR009000">
    <property type="entry name" value="Transl_B-barrel_sf"/>
</dbReference>
<dbReference type="AlphaFoldDB" id="A0A194AKX7"/>
<dbReference type="Pfam" id="PF01782">
    <property type="entry name" value="RimM"/>
    <property type="match status" value="1"/>
</dbReference>
<evidence type="ECO:0000259" key="6">
    <source>
        <dbReference type="Pfam" id="PF01782"/>
    </source>
</evidence>
<evidence type="ECO:0000256" key="4">
    <source>
        <dbReference type="ARBA" id="ARBA00023186"/>
    </source>
</evidence>
<dbReference type="HAMAP" id="MF_00014">
    <property type="entry name" value="Ribosome_mat_RimM"/>
    <property type="match status" value="1"/>
</dbReference>
<evidence type="ECO:0000256" key="1">
    <source>
        <dbReference type="ARBA" id="ARBA00022490"/>
    </source>
</evidence>
<dbReference type="InterPro" id="IPR002676">
    <property type="entry name" value="RimM_N"/>
</dbReference>
<dbReference type="GO" id="GO:0006364">
    <property type="term" value="P:rRNA processing"/>
    <property type="evidence" value="ECO:0007669"/>
    <property type="project" value="UniProtKB-UniRule"/>
</dbReference>
<sequence length="176" mass="19800">MDKITLVHIGKVLRPHGLKGELCIDIYADSPFLLDRVARIYLQQPGHKPKPFAVTAWQPHGRRIILRLDRFNGMRDEAARWTGADILMRARDLPPLEEGEYFCHQLVGCEVFLGSGDLLGRLDGVQSCSGREVWSIVTDGGREVLFPAENEFVRSVDVQANRIVIDPPPGLLDIYL</sequence>
<evidence type="ECO:0000313" key="8">
    <source>
        <dbReference type="EMBL" id="GAU09968.1"/>
    </source>
</evidence>
<gene>
    <name evidence="5" type="primary">rimM</name>
    <name evidence="8" type="ORF">DPF_2704</name>
</gene>
<protein>
    <recommendedName>
        <fullName evidence="5">Ribosome maturation factor RimM</fullName>
    </recommendedName>
</protein>
<dbReference type="Gene3D" id="2.40.30.60">
    <property type="entry name" value="RimM"/>
    <property type="match status" value="1"/>
</dbReference>
<comment type="subunit">
    <text evidence="5">Binds ribosomal protein uS19.</text>
</comment>
<evidence type="ECO:0000313" key="9">
    <source>
        <dbReference type="Proteomes" id="UP000095200"/>
    </source>
</evidence>
<name>A0A194AKX7_9BACT</name>
<keyword evidence="2 5" id="KW-0690">Ribosome biogenesis</keyword>
<reference evidence="9" key="1">
    <citation type="submission" date="2016-06" db="EMBL/GenBank/DDBJ databases">
        <title>Draft genome sequence of Desulfoplanes formicivorans strain Pf12B.</title>
        <authorList>
            <person name="Watanabe M."/>
            <person name="Kojima H."/>
            <person name="Fukui M."/>
        </authorList>
    </citation>
    <scope>NUCLEOTIDE SEQUENCE [LARGE SCALE GENOMIC DNA]</scope>
    <source>
        <strain evidence="9">Pf12B</strain>
    </source>
</reference>
<accession>A0A194AKX7</accession>
<feature type="domain" description="Ribosome maturation factor RimM PRC barrel" evidence="7">
    <location>
        <begin position="104"/>
        <end position="171"/>
    </location>
</feature>
<dbReference type="Pfam" id="PF24986">
    <property type="entry name" value="PRC_RimM"/>
    <property type="match status" value="1"/>
</dbReference>
<evidence type="ECO:0000259" key="7">
    <source>
        <dbReference type="Pfam" id="PF24986"/>
    </source>
</evidence>
<comment type="similarity">
    <text evidence="5">Belongs to the RimM family.</text>
</comment>
<dbReference type="InterPro" id="IPR056792">
    <property type="entry name" value="PRC_RimM"/>
</dbReference>
<dbReference type="NCBIfam" id="TIGR02273">
    <property type="entry name" value="16S_RimM"/>
    <property type="match status" value="1"/>
</dbReference>
<dbReference type="InterPro" id="IPR036976">
    <property type="entry name" value="RimM_N_sf"/>
</dbReference>
<dbReference type="InterPro" id="IPR011033">
    <property type="entry name" value="PRC_barrel-like_sf"/>
</dbReference>
<dbReference type="Proteomes" id="UP000095200">
    <property type="component" value="Unassembled WGS sequence"/>
</dbReference>
<dbReference type="PANTHER" id="PTHR33692">
    <property type="entry name" value="RIBOSOME MATURATION FACTOR RIMM"/>
    <property type="match status" value="1"/>
</dbReference>
<dbReference type="SUPFAM" id="SSF50447">
    <property type="entry name" value="Translation proteins"/>
    <property type="match status" value="1"/>
</dbReference>